<evidence type="ECO:0000313" key="1">
    <source>
        <dbReference type="EMBL" id="KKW30774.1"/>
    </source>
</evidence>
<protein>
    <submittedName>
        <fullName evidence="1">Uncharacterized protein</fullName>
    </submittedName>
</protein>
<dbReference type="EMBL" id="LCRD01000003">
    <property type="protein sequence ID" value="KKW30774.1"/>
    <property type="molecule type" value="Genomic_DNA"/>
</dbReference>
<name>A0A0G2AE93_9BACT</name>
<dbReference type="AlphaFoldDB" id="A0A0G2AE93"/>
<gene>
    <name evidence="1" type="ORF">UY72_C0003G0003</name>
</gene>
<accession>A0A0G2AE93</accession>
<sequence length="95" mass="10407">MVLFLAFALSCSSDQPSTQAPLEESGGYVWGTPVGSDSDQEMAYTVSVDVDSETGEPIITLPDGRVTRSYDEYRDSIADRATTPRQSSRISRLRL</sequence>
<evidence type="ECO:0000313" key="2">
    <source>
        <dbReference type="Proteomes" id="UP000034846"/>
    </source>
</evidence>
<proteinExistence type="predicted"/>
<reference evidence="1 2" key="1">
    <citation type="journal article" date="2015" name="Nature">
        <title>rRNA introns, odd ribosomes, and small enigmatic genomes across a large radiation of phyla.</title>
        <authorList>
            <person name="Brown C.T."/>
            <person name="Hug L.A."/>
            <person name="Thomas B.C."/>
            <person name="Sharon I."/>
            <person name="Castelle C.J."/>
            <person name="Singh A."/>
            <person name="Wilkins M.J."/>
            <person name="Williams K.H."/>
            <person name="Banfield J.F."/>
        </authorList>
    </citation>
    <scope>NUCLEOTIDE SEQUENCE [LARGE SCALE GENOMIC DNA]</scope>
</reference>
<organism evidence="1 2">
    <name type="scientific">Candidatus Uhrbacteria bacterium GW2011_GWD2_52_7</name>
    <dbReference type="NCBI Taxonomy" id="1618989"/>
    <lineage>
        <taxon>Bacteria</taxon>
        <taxon>Candidatus Uhriibacteriota</taxon>
    </lineage>
</organism>
<dbReference type="Proteomes" id="UP000034846">
    <property type="component" value="Unassembled WGS sequence"/>
</dbReference>
<comment type="caution">
    <text evidence="1">The sequence shown here is derived from an EMBL/GenBank/DDBJ whole genome shotgun (WGS) entry which is preliminary data.</text>
</comment>